<evidence type="ECO:0000313" key="2">
    <source>
        <dbReference type="Proteomes" id="UP000610203"/>
    </source>
</evidence>
<dbReference type="Proteomes" id="UP000610203">
    <property type="component" value="Unassembled WGS sequence"/>
</dbReference>
<dbReference type="EMBL" id="BMZR01000001">
    <property type="protein sequence ID" value="GHD24926.1"/>
    <property type="molecule type" value="Genomic_DNA"/>
</dbReference>
<comment type="caution">
    <text evidence="1">The sequence shown here is derived from an EMBL/GenBank/DDBJ whole genome shotgun (WGS) entry which is preliminary data.</text>
</comment>
<accession>A0ABQ3GLZ7</accession>
<evidence type="ECO:0000313" key="1">
    <source>
        <dbReference type="EMBL" id="GHD24926.1"/>
    </source>
</evidence>
<dbReference type="RefSeq" id="WP_189579871.1">
    <property type="nucleotide sequence ID" value="NZ_BMZR01000001.1"/>
</dbReference>
<keyword evidence="2" id="KW-1185">Reference proteome</keyword>
<proteinExistence type="predicted"/>
<name>A0ABQ3GLZ7_9GAMM</name>
<protein>
    <submittedName>
        <fullName evidence="1">Uncharacterized protein</fullName>
    </submittedName>
</protein>
<sequence length="227" mass="25121">MNNSDVFRKSDLGREEIKTQSLGVLPREARTLLIMIDGKKTYQQYLDSLDNSKMFAEFGGIAPLIELLQEFQCIELIADDNASVTSQSYVSSQPAAPRTVTEQQVAEIQPTTPANEDSKAFQSQSIQSQSNSAAEFDATFNDKPKKAASFTGYFKRKAADVNFETLKSELATYIEKNAPSEDVWGYLLNLEQCTDAPQLLALIQKIQRSTSGGLSQGVGEFSKRIKL</sequence>
<reference evidence="2" key="1">
    <citation type="journal article" date="2019" name="Int. J. Syst. Evol. Microbiol.">
        <title>The Global Catalogue of Microorganisms (GCM) 10K type strain sequencing project: providing services to taxonomists for standard genome sequencing and annotation.</title>
        <authorList>
            <consortium name="The Broad Institute Genomics Platform"/>
            <consortium name="The Broad Institute Genome Sequencing Center for Infectious Disease"/>
            <person name="Wu L."/>
            <person name="Ma J."/>
        </authorList>
    </citation>
    <scope>NUCLEOTIDE SEQUENCE [LARGE SCALE GENOMIC DNA]</scope>
    <source>
        <strain evidence="2">KCTC 42280</strain>
    </source>
</reference>
<gene>
    <name evidence="1" type="ORF">GCM10016272_00100</name>
</gene>
<organism evidence="1 2">
    <name type="scientific">Psychrobacter glaciei</name>
    <dbReference type="NCBI Taxonomy" id="619771"/>
    <lineage>
        <taxon>Bacteria</taxon>
        <taxon>Pseudomonadati</taxon>
        <taxon>Pseudomonadota</taxon>
        <taxon>Gammaproteobacteria</taxon>
        <taxon>Moraxellales</taxon>
        <taxon>Moraxellaceae</taxon>
        <taxon>Psychrobacter</taxon>
    </lineage>
</organism>